<dbReference type="InterPro" id="IPR012340">
    <property type="entry name" value="NA-bd_OB-fold"/>
</dbReference>
<feature type="domain" description="ChsH2 C-terminal OB-fold" evidence="1">
    <location>
        <begin position="55"/>
        <end position="121"/>
    </location>
</feature>
<reference evidence="3" key="1">
    <citation type="journal article" date="2014" name="Int. J. Syst. Evol. Microbiol.">
        <title>Complete genome sequence of Corynebacterium casei LMG S-19264T (=DSM 44701T), isolated from a smear-ripened cheese.</title>
        <authorList>
            <consortium name="US DOE Joint Genome Institute (JGI-PGF)"/>
            <person name="Walter F."/>
            <person name="Albersmeier A."/>
            <person name="Kalinowski J."/>
            <person name="Ruckert C."/>
        </authorList>
    </citation>
    <scope>NUCLEOTIDE SEQUENCE</scope>
    <source>
        <strain evidence="3">CGMCC 1.12214</strain>
    </source>
</reference>
<sequence length="137" mass="15115">MTYAKPLPEPDPDSAPFWAGTREHRLMLQKCGGCGRFRFPSQRLCPHCHSPEAEWVQASGNGTVFSWIVVRHPVPREVYGQDVPYVVALIALDEGVRMPSNIVGCAPEDVTPGMAVTVQFDDVTPDVTLPRFKPGRA</sequence>
<evidence type="ECO:0000313" key="4">
    <source>
        <dbReference type="Proteomes" id="UP000603912"/>
    </source>
</evidence>
<reference evidence="3" key="2">
    <citation type="submission" date="2020-09" db="EMBL/GenBank/DDBJ databases">
        <authorList>
            <person name="Sun Q."/>
            <person name="Zhou Y."/>
        </authorList>
    </citation>
    <scope>NUCLEOTIDE SEQUENCE</scope>
    <source>
        <strain evidence="3">CGMCC 1.12214</strain>
    </source>
</reference>
<dbReference type="Proteomes" id="UP000603912">
    <property type="component" value="Unassembled WGS sequence"/>
</dbReference>
<dbReference type="Gene3D" id="6.10.30.10">
    <property type="match status" value="1"/>
</dbReference>
<proteinExistence type="predicted"/>
<evidence type="ECO:0000259" key="1">
    <source>
        <dbReference type="Pfam" id="PF01796"/>
    </source>
</evidence>
<dbReference type="Pfam" id="PF01796">
    <property type="entry name" value="OB_ChsH2_C"/>
    <property type="match status" value="1"/>
</dbReference>
<keyword evidence="4" id="KW-1185">Reference proteome</keyword>
<name>A0A917I924_9HYPH</name>
<feature type="domain" description="ChsH2 rubredoxin-like zinc ribbon" evidence="2">
    <location>
        <begin position="18"/>
        <end position="52"/>
    </location>
</feature>
<dbReference type="SUPFAM" id="SSF50249">
    <property type="entry name" value="Nucleic acid-binding proteins"/>
    <property type="match status" value="1"/>
</dbReference>
<evidence type="ECO:0000259" key="2">
    <source>
        <dbReference type="Pfam" id="PF12172"/>
    </source>
</evidence>
<evidence type="ECO:0008006" key="5">
    <source>
        <dbReference type="Google" id="ProtNLM"/>
    </source>
</evidence>
<dbReference type="AlphaFoldDB" id="A0A917I924"/>
<dbReference type="EMBL" id="BMES01000002">
    <property type="protein sequence ID" value="GGH27853.1"/>
    <property type="molecule type" value="Genomic_DNA"/>
</dbReference>
<dbReference type="InterPro" id="IPR052513">
    <property type="entry name" value="Thioester_dehydratase-like"/>
</dbReference>
<gene>
    <name evidence="3" type="ORF">GCM10007036_36680</name>
</gene>
<dbReference type="InterPro" id="IPR022002">
    <property type="entry name" value="ChsH2_Znr"/>
</dbReference>
<comment type="caution">
    <text evidence="3">The sequence shown here is derived from an EMBL/GenBank/DDBJ whole genome shotgun (WGS) entry which is preliminary data.</text>
</comment>
<dbReference type="InterPro" id="IPR002878">
    <property type="entry name" value="ChsH2_C"/>
</dbReference>
<dbReference type="Pfam" id="PF12172">
    <property type="entry name" value="zf-ChsH2"/>
    <property type="match status" value="1"/>
</dbReference>
<dbReference type="RefSeq" id="WP_188519129.1">
    <property type="nucleotide sequence ID" value="NZ_BMES01000002.1"/>
</dbReference>
<accession>A0A917I924</accession>
<dbReference type="PANTHER" id="PTHR34075:SF5">
    <property type="entry name" value="BLR3430 PROTEIN"/>
    <property type="match status" value="1"/>
</dbReference>
<organism evidence="3 4">
    <name type="scientific">Alsobacter metallidurans</name>
    <dbReference type="NCBI Taxonomy" id="340221"/>
    <lineage>
        <taxon>Bacteria</taxon>
        <taxon>Pseudomonadati</taxon>
        <taxon>Pseudomonadota</taxon>
        <taxon>Alphaproteobacteria</taxon>
        <taxon>Hyphomicrobiales</taxon>
        <taxon>Alsobacteraceae</taxon>
        <taxon>Alsobacter</taxon>
    </lineage>
</organism>
<evidence type="ECO:0000313" key="3">
    <source>
        <dbReference type="EMBL" id="GGH27853.1"/>
    </source>
</evidence>
<protein>
    <recommendedName>
        <fullName evidence="5">Zn-ribbon domain-containing OB-fold protein</fullName>
    </recommendedName>
</protein>
<dbReference type="PANTHER" id="PTHR34075">
    <property type="entry name" value="BLR3430 PROTEIN"/>
    <property type="match status" value="1"/>
</dbReference>